<organism evidence="1">
    <name type="scientific">Anguilla anguilla</name>
    <name type="common">European freshwater eel</name>
    <name type="synonym">Muraena anguilla</name>
    <dbReference type="NCBI Taxonomy" id="7936"/>
    <lineage>
        <taxon>Eukaryota</taxon>
        <taxon>Metazoa</taxon>
        <taxon>Chordata</taxon>
        <taxon>Craniata</taxon>
        <taxon>Vertebrata</taxon>
        <taxon>Euteleostomi</taxon>
        <taxon>Actinopterygii</taxon>
        <taxon>Neopterygii</taxon>
        <taxon>Teleostei</taxon>
        <taxon>Anguilliformes</taxon>
        <taxon>Anguillidae</taxon>
        <taxon>Anguilla</taxon>
    </lineage>
</organism>
<evidence type="ECO:0000313" key="1">
    <source>
        <dbReference type="EMBL" id="JAH43550.1"/>
    </source>
</evidence>
<name>A0A0E9SSB3_ANGAN</name>
<proteinExistence type="predicted"/>
<sequence>MLLFKSNTDLNYPNTLL</sequence>
<accession>A0A0E9SSB3</accession>
<dbReference type="EMBL" id="GBXM01065027">
    <property type="protein sequence ID" value="JAH43550.1"/>
    <property type="molecule type" value="Transcribed_RNA"/>
</dbReference>
<protein>
    <submittedName>
        <fullName evidence="1">Uncharacterized protein</fullName>
    </submittedName>
</protein>
<dbReference type="AlphaFoldDB" id="A0A0E9SSB3"/>
<reference evidence="1" key="1">
    <citation type="submission" date="2014-11" db="EMBL/GenBank/DDBJ databases">
        <authorList>
            <person name="Amaro Gonzalez C."/>
        </authorList>
    </citation>
    <scope>NUCLEOTIDE SEQUENCE</scope>
</reference>
<reference evidence="1" key="2">
    <citation type="journal article" date="2015" name="Fish Shellfish Immunol.">
        <title>Early steps in the European eel (Anguilla anguilla)-Vibrio vulnificus interaction in the gills: Role of the RtxA13 toxin.</title>
        <authorList>
            <person name="Callol A."/>
            <person name="Pajuelo D."/>
            <person name="Ebbesson L."/>
            <person name="Teles M."/>
            <person name="MacKenzie S."/>
            <person name="Amaro C."/>
        </authorList>
    </citation>
    <scope>NUCLEOTIDE SEQUENCE</scope>
</reference>